<dbReference type="AlphaFoldDB" id="A0A437QVL2"/>
<dbReference type="InterPro" id="IPR045851">
    <property type="entry name" value="AMP-bd_C_sf"/>
</dbReference>
<evidence type="ECO:0000256" key="1">
    <source>
        <dbReference type="ARBA" id="ARBA00004117"/>
    </source>
</evidence>
<feature type="transmembrane region" description="Helical" evidence="11">
    <location>
        <begin position="456"/>
        <end position="478"/>
    </location>
</feature>
<sequence length="576" mass="62228">MRAGNQCRFSERGKRSGRGIVNGLVQVFQNLGPTRVAAIGGVAVLLMAFFIFMMTRLTSPDMRLLYGDLDQTDANQIITQLTAQSVPFELRNQGTEIMVPADQVAQLRLSMAEMGFGGRVLGNELFDREQSFGTSSYMQQITSQRALEGELARTISSFTTVKSARVHLVLPQRELFTREVREPSASVILRMRGGQRLDKQQVLAIQHLIATGVDRLKPNNITIADDRGTLLARGGDEEGLASAQTDELRTAYENRLARRIEELVERTVGIGKVRVQVQAEMDMSQVVQNVETYDPEGQVLRSSESIEEANNVNEAGEDAVTVGNNLPDGGGEFGAGGGVSENSSRVEERSNFEISKSITNTVRAPGEVERVSVAVLVDGSYDVTPVEGDGEPTRAYVARTEAEMQQIEVLVKTAIGFEDGVDSVEVVNMPFADPIDLDDGGVETFFGLTGPDIQRIIEVIVLGGVGLLIALLVIRPLVSKIFETSAVSITMEDDEAAPALITDQSGALVPAPAGGAGGAMMMAGGDAEDDPETMIDIAHIEGRVKASSMKKIGEIIDKHPEEAVAILRNWMYQEGT</sequence>
<name>A0A437QVL2_9PROT</name>
<dbReference type="InterPro" id="IPR006182">
    <property type="entry name" value="FliF_N_dom"/>
</dbReference>
<dbReference type="InterPro" id="IPR000067">
    <property type="entry name" value="FlgMring_FliF"/>
</dbReference>
<evidence type="ECO:0000256" key="4">
    <source>
        <dbReference type="ARBA" id="ARBA00022475"/>
    </source>
</evidence>
<proteinExistence type="inferred from homology"/>
<evidence type="ECO:0000256" key="8">
    <source>
        <dbReference type="ARBA" id="ARBA00023143"/>
    </source>
</evidence>
<evidence type="ECO:0000256" key="3">
    <source>
        <dbReference type="ARBA" id="ARBA00007971"/>
    </source>
</evidence>
<evidence type="ECO:0000313" key="15">
    <source>
        <dbReference type="Proteomes" id="UP000287447"/>
    </source>
</evidence>
<feature type="transmembrane region" description="Helical" evidence="11">
    <location>
        <begin position="36"/>
        <end position="55"/>
    </location>
</feature>
<evidence type="ECO:0000256" key="7">
    <source>
        <dbReference type="ARBA" id="ARBA00023136"/>
    </source>
</evidence>
<keyword evidence="14" id="KW-0966">Cell projection</keyword>
<keyword evidence="15" id="KW-1185">Reference proteome</keyword>
<feature type="domain" description="Flagellar M-ring N-terminal" evidence="12">
    <location>
        <begin position="58"/>
        <end position="232"/>
    </location>
</feature>
<evidence type="ECO:0000256" key="6">
    <source>
        <dbReference type="ARBA" id="ARBA00022989"/>
    </source>
</evidence>
<dbReference type="PRINTS" id="PR01009">
    <property type="entry name" value="FLGMRINGFLIF"/>
</dbReference>
<comment type="similarity">
    <text evidence="3 9">Belongs to the FliF family.</text>
</comment>
<gene>
    <name evidence="14" type="primary">fliF</name>
    <name evidence="14" type="ORF">EOI86_04385</name>
</gene>
<dbReference type="GO" id="GO:0003774">
    <property type="term" value="F:cytoskeletal motor activity"/>
    <property type="evidence" value="ECO:0007669"/>
    <property type="project" value="InterPro"/>
</dbReference>
<dbReference type="Gene3D" id="3.30.300.30">
    <property type="match status" value="1"/>
</dbReference>
<dbReference type="GO" id="GO:0005886">
    <property type="term" value="C:plasma membrane"/>
    <property type="evidence" value="ECO:0007669"/>
    <property type="project" value="UniProtKB-SubCell"/>
</dbReference>
<feature type="domain" description="Flagellar M-ring C-terminal" evidence="13">
    <location>
        <begin position="265"/>
        <end position="431"/>
    </location>
</feature>
<evidence type="ECO:0000259" key="13">
    <source>
        <dbReference type="Pfam" id="PF08345"/>
    </source>
</evidence>
<comment type="function">
    <text evidence="9">The M ring may be actively involved in energy transduction.</text>
</comment>
<dbReference type="PANTHER" id="PTHR30046:SF0">
    <property type="entry name" value="FLAGELLAR M-RING PROTEIN"/>
    <property type="match status" value="1"/>
</dbReference>
<dbReference type="GO" id="GO:0009431">
    <property type="term" value="C:bacterial-type flagellum basal body, MS ring"/>
    <property type="evidence" value="ECO:0007669"/>
    <property type="project" value="InterPro"/>
</dbReference>
<dbReference type="InterPro" id="IPR043427">
    <property type="entry name" value="YscJ/FliF"/>
</dbReference>
<dbReference type="Pfam" id="PF01514">
    <property type="entry name" value="YscJ_FliF"/>
    <property type="match status" value="1"/>
</dbReference>
<organism evidence="14 15">
    <name type="scientific">Hwanghaeella grinnelliae</name>
    <dbReference type="NCBI Taxonomy" id="2500179"/>
    <lineage>
        <taxon>Bacteria</taxon>
        <taxon>Pseudomonadati</taxon>
        <taxon>Pseudomonadota</taxon>
        <taxon>Alphaproteobacteria</taxon>
        <taxon>Rhodospirillales</taxon>
        <taxon>Rhodospirillaceae</taxon>
        <taxon>Hwanghaeella</taxon>
    </lineage>
</organism>
<evidence type="ECO:0000256" key="2">
    <source>
        <dbReference type="ARBA" id="ARBA00004651"/>
    </source>
</evidence>
<dbReference type="Proteomes" id="UP000287447">
    <property type="component" value="Unassembled WGS sequence"/>
</dbReference>
<dbReference type="InterPro" id="IPR013556">
    <property type="entry name" value="Flag_M-ring_C"/>
</dbReference>
<dbReference type="Pfam" id="PF08345">
    <property type="entry name" value="YscJ_FliF_C"/>
    <property type="match status" value="1"/>
</dbReference>
<dbReference type="NCBIfam" id="TIGR00206">
    <property type="entry name" value="fliF"/>
    <property type="match status" value="1"/>
</dbReference>
<keyword evidence="14" id="KW-0282">Flagellum</keyword>
<dbReference type="PIRSF" id="PIRSF004862">
    <property type="entry name" value="FliF"/>
    <property type="match status" value="1"/>
</dbReference>
<feature type="region of interest" description="Disordered" evidence="10">
    <location>
        <begin position="330"/>
        <end position="350"/>
    </location>
</feature>
<comment type="caution">
    <text evidence="14">The sequence shown here is derived from an EMBL/GenBank/DDBJ whole genome shotgun (WGS) entry which is preliminary data.</text>
</comment>
<evidence type="ECO:0000256" key="5">
    <source>
        <dbReference type="ARBA" id="ARBA00022692"/>
    </source>
</evidence>
<evidence type="ECO:0000256" key="11">
    <source>
        <dbReference type="SAM" id="Phobius"/>
    </source>
</evidence>
<feature type="compositionally biased region" description="Gly residues" evidence="10">
    <location>
        <begin position="330"/>
        <end position="339"/>
    </location>
</feature>
<keyword evidence="6 11" id="KW-1133">Transmembrane helix</keyword>
<evidence type="ECO:0000256" key="9">
    <source>
        <dbReference type="PIRNR" id="PIRNR004862"/>
    </source>
</evidence>
<evidence type="ECO:0000313" key="14">
    <source>
        <dbReference type="EMBL" id="RVU38528.1"/>
    </source>
</evidence>
<keyword evidence="8 9" id="KW-0975">Bacterial flagellum</keyword>
<evidence type="ECO:0000256" key="10">
    <source>
        <dbReference type="SAM" id="MobiDB-lite"/>
    </source>
</evidence>
<accession>A0A437QVL2</accession>
<keyword evidence="5 11" id="KW-0812">Transmembrane</keyword>
<dbReference type="EMBL" id="SADE01000001">
    <property type="protein sequence ID" value="RVU38528.1"/>
    <property type="molecule type" value="Genomic_DNA"/>
</dbReference>
<reference evidence="15" key="1">
    <citation type="submission" date="2019-01" db="EMBL/GenBank/DDBJ databases">
        <title>Gri0909 isolated from a small marine red alga.</title>
        <authorList>
            <person name="Kim J."/>
            <person name="Jeong S.E."/>
            <person name="Jeon C.O."/>
        </authorList>
    </citation>
    <scope>NUCLEOTIDE SEQUENCE [LARGE SCALE GENOMIC DNA]</scope>
    <source>
        <strain evidence="15">Gri0909</strain>
    </source>
</reference>
<comment type="subcellular location">
    <subcellularLocation>
        <location evidence="1 9">Bacterial flagellum basal body</location>
    </subcellularLocation>
    <subcellularLocation>
        <location evidence="2">Cell membrane</location>
        <topology evidence="2">Multi-pass membrane protein</topology>
    </subcellularLocation>
</comment>
<protein>
    <recommendedName>
        <fullName evidence="9">Flagellar M-ring protein</fullName>
    </recommendedName>
</protein>
<keyword evidence="14" id="KW-0969">Cilium</keyword>
<keyword evidence="4" id="KW-1003">Cell membrane</keyword>
<evidence type="ECO:0000259" key="12">
    <source>
        <dbReference type="Pfam" id="PF01514"/>
    </source>
</evidence>
<dbReference type="PANTHER" id="PTHR30046">
    <property type="entry name" value="FLAGELLAR M-RING PROTEIN"/>
    <property type="match status" value="1"/>
</dbReference>
<dbReference type="GO" id="GO:0071973">
    <property type="term" value="P:bacterial-type flagellum-dependent cell motility"/>
    <property type="evidence" value="ECO:0007669"/>
    <property type="project" value="InterPro"/>
</dbReference>
<keyword evidence="7 11" id="KW-0472">Membrane</keyword>